<organism evidence="2 3">
    <name type="scientific">Paenibacillus terrae</name>
    <dbReference type="NCBI Taxonomy" id="159743"/>
    <lineage>
        <taxon>Bacteria</taxon>
        <taxon>Bacillati</taxon>
        <taxon>Bacillota</taxon>
        <taxon>Bacilli</taxon>
        <taxon>Bacillales</taxon>
        <taxon>Paenibacillaceae</taxon>
        <taxon>Paenibacillus</taxon>
    </lineage>
</organism>
<protein>
    <submittedName>
        <fullName evidence="2">Sugar-phosphate kinase</fullName>
    </submittedName>
</protein>
<dbReference type="InterPro" id="IPR050303">
    <property type="entry name" value="GatZ_KbaZ_carbometab"/>
</dbReference>
<accession>A0A0D7X1A0</accession>
<dbReference type="Gene3D" id="3.20.20.70">
    <property type="entry name" value="Aldolase class I"/>
    <property type="match status" value="1"/>
</dbReference>
<dbReference type="AlphaFoldDB" id="A0A0D7X1A0"/>
<dbReference type="InterPro" id="IPR012062">
    <property type="entry name" value="GatZ/KbaZ-like"/>
</dbReference>
<dbReference type="GO" id="GO:0005886">
    <property type="term" value="C:plasma membrane"/>
    <property type="evidence" value="ECO:0007669"/>
    <property type="project" value="TreeGrafter"/>
</dbReference>
<dbReference type="GO" id="GO:0005975">
    <property type="term" value="P:carbohydrate metabolic process"/>
    <property type="evidence" value="ECO:0007669"/>
    <property type="project" value="InterPro"/>
</dbReference>
<dbReference type="OrthoDB" id="2642644at2"/>
<comment type="caution">
    <text evidence="2">The sequence shown here is derived from an EMBL/GenBank/DDBJ whole genome shotgun (WGS) entry which is preliminary data.</text>
</comment>
<comment type="pathway">
    <text evidence="1">Carbohydrate metabolism.</text>
</comment>
<dbReference type="EMBL" id="JTHP01000023">
    <property type="protein sequence ID" value="KJD45205.1"/>
    <property type="molecule type" value="Genomic_DNA"/>
</dbReference>
<gene>
    <name evidence="2" type="ORF">QD47_13120</name>
</gene>
<name>A0A0D7X1A0_9BACL</name>
<dbReference type="GO" id="GO:0016301">
    <property type="term" value="F:kinase activity"/>
    <property type="evidence" value="ECO:0007669"/>
    <property type="project" value="UniProtKB-KW"/>
</dbReference>
<keyword evidence="2" id="KW-0418">Kinase</keyword>
<dbReference type="PANTHER" id="PTHR32502">
    <property type="entry name" value="N-ACETYLGALACTOSAMINE PERMEASE II COMPONENT-RELATED"/>
    <property type="match status" value="1"/>
</dbReference>
<evidence type="ECO:0000256" key="1">
    <source>
        <dbReference type="ARBA" id="ARBA00005007"/>
    </source>
</evidence>
<sequence length="426" mass="47381">MTKPSINQVVTTVLNLREKGEPITLLGIGPMSYNLIKASLELGKEKSFPLMFIASRNQVDARELGGGYVCNWDQKSFVAAISEVAEEVGFDGLYYICRDHGGPWQRDNERNDHLGVEEAMKLGKQSYLEDIVSGFDLLHIDPTKDPYVMGKVVPMDFVLTRTVELIAYCEEERLKRGLPEIGYEVGTEETNGGLTSTDSYTAFIKQLNQILKEKGLPKPIFIVGQTGTLVKKTENVGTFNSSIALKLADAAKELGVGLKEHNGDYIADDILLLHQATGITATNVAPQFGTEETRAYLELAKVEEQLLSDGVISAKSNIGQVLAQEAIQCRRWQKWMTNNEGDLSNEEIISNEQLTRQILDIAGHYTFNNESVKQEIGLLIDNLKKGHIDGERFVINRIKRSLNVYVEGFNLEESTAKIMNELSAFA</sequence>
<dbReference type="SUPFAM" id="SSF51569">
    <property type="entry name" value="Aldolase"/>
    <property type="match status" value="1"/>
</dbReference>
<dbReference type="RefSeq" id="WP_044646557.1">
    <property type="nucleotide sequence ID" value="NZ_JTHP01000023.1"/>
</dbReference>
<keyword evidence="3" id="KW-1185">Reference proteome</keyword>
<proteinExistence type="predicted"/>
<dbReference type="GO" id="GO:0009401">
    <property type="term" value="P:phosphoenolpyruvate-dependent sugar phosphotransferase system"/>
    <property type="evidence" value="ECO:0007669"/>
    <property type="project" value="TreeGrafter"/>
</dbReference>
<evidence type="ECO:0000313" key="3">
    <source>
        <dbReference type="Proteomes" id="UP000032534"/>
    </source>
</evidence>
<dbReference type="PANTHER" id="PTHR32502:SF2">
    <property type="entry name" value="D-TAGATOSE-1,6-BISPHOSPHATE ALDOLASE SUBUNIT KBAZ"/>
    <property type="match status" value="1"/>
</dbReference>
<dbReference type="Pfam" id="PF08013">
    <property type="entry name" value="GatZ_KbaZ-like"/>
    <property type="match status" value="1"/>
</dbReference>
<keyword evidence="2" id="KW-0808">Transferase</keyword>
<dbReference type="InterPro" id="IPR013785">
    <property type="entry name" value="Aldolase_TIM"/>
</dbReference>
<evidence type="ECO:0000313" key="2">
    <source>
        <dbReference type="EMBL" id="KJD45205.1"/>
    </source>
</evidence>
<dbReference type="PATRIC" id="fig|159743.3.peg.2917"/>
<reference evidence="2 3" key="1">
    <citation type="submission" date="2014-11" db="EMBL/GenBank/DDBJ databases">
        <title>Draft Genome Sequences of Paenibacillus polymyxa NRRL B-30509 and Paenibacillus terrae NRRL B-30644, Strains from a Poultry Environment that Produce Tridecaptin A and Paenicidins.</title>
        <authorList>
            <person name="van Belkum M.J."/>
            <person name="Lohans C.T."/>
            <person name="Vederas J.C."/>
        </authorList>
    </citation>
    <scope>NUCLEOTIDE SEQUENCE [LARGE SCALE GENOMIC DNA]</scope>
    <source>
        <strain evidence="2 3">NRRL B-30644</strain>
    </source>
</reference>
<dbReference type="Proteomes" id="UP000032534">
    <property type="component" value="Unassembled WGS sequence"/>
</dbReference>